<dbReference type="CDD" id="cd00882">
    <property type="entry name" value="Ras_like_GTPase"/>
    <property type="match status" value="1"/>
</dbReference>
<keyword evidence="1" id="KW-0812">Transmembrane</keyword>
<dbReference type="KEGG" id="moz:MoryE10_13780"/>
<dbReference type="Proteomes" id="UP000824988">
    <property type="component" value="Chromosome"/>
</dbReference>
<keyword evidence="1" id="KW-1133">Transmembrane helix</keyword>
<evidence type="ECO:0000259" key="2">
    <source>
        <dbReference type="Pfam" id="PF01926"/>
    </source>
</evidence>
<gene>
    <name evidence="3" type="ORF">MoryE10_13780</name>
</gene>
<proteinExistence type="predicted"/>
<dbReference type="GO" id="GO:0005525">
    <property type="term" value="F:GTP binding"/>
    <property type="evidence" value="ECO:0007669"/>
    <property type="project" value="InterPro"/>
</dbReference>
<keyword evidence="1" id="KW-0472">Membrane</keyword>
<dbReference type="Pfam" id="PF01926">
    <property type="entry name" value="MMR_HSR1"/>
    <property type="match status" value="1"/>
</dbReference>
<name>A0A8D4VPC9_9GAMM</name>
<dbReference type="InterPro" id="IPR006073">
    <property type="entry name" value="GTP-bd"/>
</dbReference>
<feature type="domain" description="G" evidence="2">
    <location>
        <begin position="55"/>
        <end position="168"/>
    </location>
</feature>
<reference evidence="3" key="1">
    <citation type="submission" date="2019-06" db="EMBL/GenBank/DDBJ databases">
        <title>Complete genome sequence of Methylogaea oryzae strain JCM16910.</title>
        <authorList>
            <person name="Asakawa S."/>
        </authorList>
    </citation>
    <scope>NUCLEOTIDE SEQUENCE</scope>
    <source>
        <strain evidence="3">E10</strain>
    </source>
</reference>
<organism evidence="3 4">
    <name type="scientific">Methylogaea oryzae</name>
    <dbReference type="NCBI Taxonomy" id="1295382"/>
    <lineage>
        <taxon>Bacteria</taxon>
        <taxon>Pseudomonadati</taxon>
        <taxon>Pseudomonadota</taxon>
        <taxon>Gammaproteobacteria</taxon>
        <taxon>Methylococcales</taxon>
        <taxon>Methylococcaceae</taxon>
        <taxon>Methylogaea</taxon>
    </lineage>
</organism>
<evidence type="ECO:0000313" key="3">
    <source>
        <dbReference type="EMBL" id="BBL70772.1"/>
    </source>
</evidence>
<keyword evidence="4" id="KW-1185">Reference proteome</keyword>
<feature type="transmembrane region" description="Helical" evidence="1">
    <location>
        <begin position="410"/>
        <end position="433"/>
    </location>
</feature>
<evidence type="ECO:0000313" key="4">
    <source>
        <dbReference type="Proteomes" id="UP000824988"/>
    </source>
</evidence>
<feature type="transmembrane region" description="Helical" evidence="1">
    <location>
        <begin position="453"/>
        <end position="471"/>
    </location>
</feature>
<dbReference type="AlphaFoldDB" id="A0A8D4VPC9"/>
<sequence>MTTDLQTLAQQARQWAEQGVAAGWLSGEDAESFRHFENHTPDTLFEHDGSRPLVVAFFGGTGVGKSSLLNRLAGQPIARTGVERPTSREVSVFVHESVQLQRLPGDFPLEKVKIARHQDASQRHILWIDMPDMDSTEQANRDLVLAWLPHIDVLIYVVSPERYRDEKAWRLLLSHGQEHAWLFILNQWDRAQAIQLEDFGRQLALAGFADPVVLKTDSREPAGDRQADDFPRLAEIIQSLCDGHTVSQLEHRARQVRQEQLASGLERCLDRLQSGDDPAQLQRRWETLWEETEDNLLQGLQWPMQQYAQAFVARDGNPLRPQVKLAQPPEAGDGAAPAGRYALWDDWAQTLAEDAIDRLVLEAAQAGLSHADLKARTGQIKPQLPTLVMAQAQQTLRLALANPGNSLQRYALRFAALCTAVLPVTALSWVGYQALTAYQASAATHDHYLGADFAIHSVLLVAIAWLLPWFLHRQLAPSAEKAALKGLRQGIVGGLAAAASQIAGLIDESQRQRQAFVTAGQDLAQRCRAAETSAQPLDGVLLNRLLQGRT</sequence>
<evidence type="ECO:0000256" key="1">
    <source>
        <dbReference type="SAM" id="Phobius"/>
    </source>
</evidence>
<accession>A0A8D4VPC9</accession>
<protein>
    <recommendedName>
        <fullName evidence="2">G domain-containing protein</fullName>
    </recommendedName>
</protein>
<dbReference type="RefSeq" id="WP_221048635.1">
    <property type="nucleotide sequence ID" value="NZ_AP019782.1"/>
</dbReference>
<dbReference type="EMBL" id="AP019782">
    <property type="protein sequence ID" value="BBL70772.1"/>
    <property type="molecule type" value="Genomic_DNA"/>
</dbReference>